<evidence type="ECO:0000313" key="3">
    <source>
        <dbReference type="RefSeq" id="XP_017772553.1"/>
    </source>
</evidence>
<protein>
    <submittedName>
        <fullName evidence="3">Uncharacterized protein LOC108559720</fullName>
    </submittedName>
</protein>
<accession>A0ABM1MDA3</accession>
<organism evidence="2 3">
    <name type="scientific">Nicrophorus vespilloides</name>
    <name type="common">Boreal carrion beetle</name>
    <dbReference type="NCBI Taxonomy" id="110193"/>
    <lineage>
        <taxon>Eukaryota</taxon>
        <taxon>Metazoa</taxon>
        <taxon>Ecdysozoa</taxon>
        <taxon>Arthropoda</taxon>
        <taxon>Hexapoda</taxon>
        <taxon>Insecta</taxon>
        <taxon>Pterygota</taxon>
        <taxon>Neoptera</taxon>
        <taxon>Endopterygota</taxon>
        <taxon>Coleoptera</taxon>
        <taxon>Polyphaga</taxon>
        <taxon>Staphyliniformia</taxon>
        <taxon>Silphidae</taxon>
        <taxon>Nicrophorinae</taxon>
        <taxon>Nicrophorus</taxon>
    </lineage>
</organism>
<dbReference type="Proteomes" id="UP000695000">
    <property type="component" value="Unplaced"/>
</dbReference>
<feature type="compositionally biased region" description="Low complexity" evidence="1">
    <location>
        <begin position="64"/>
        <end position="85"/>
    </location>
</feature>
<evidence type="ECO:0000313" key="2">
    <source>
        <dbReference type="Proteomes" id="UP000695000"/>
    </source>
</evidence>
<evidence type="ECO:0000256" key="1">
    <source>
        <dbReference type="SAM" id="MobiDB-lite"/>
    </source>
</evidence>
<dbReference type="GeneID" id="108559720"/>
<feature type="non-terminal residue" evidence="3">
    <location>
        <position position="116"/>
    </location>
</feature>
<sequence>MAINFSASFAACLAAGLKVPRQIMYCISQGYQFSDVPDTTAPYVLYKDGIDRTQMQWGAQDSYASAPQQTSSSSGASGAASPQQALGPTVPLGVEADTVAPRDQSLPSPAPSPYPA</sequence>
<name>A0ABM1MDA3_NICVS</name>
<keyword evidence="2" id="KW-1185">Reference proteome</keyword>
<reference evidence="3" key="1">
    <citation type="submission" date="2025-08" db="UniProtKB">
        <authorList>
            <consortium name="RefSeq"/>
        </authorList>
    </citation>
    <scope>IDENTIFICATION</scope>
</reference>
<gene>
    <name evidence="3" type="primary">LOC108559720</name>
</gene>
<proteinExistence type="predicted"/>
<feature type="region of interest" description="Disordered" evidence="1">
    <location>
        <begin position="58"/>
        <end position="116"/>
    </location>
</feature>
<dbReference type="RefSeq" id="XP_017772553.1">
    <property type="nucleotide sequence ID" value="XM_017917064.1"/>
</dbReference>